<sequence>MTARLTLIAAAALMANAGAATVIPNYENPGPDGDPFLYLDKVTMSSTDSWTDSETVGAWSFRDLRTTVNPNRGWGHFATWYLIELTSAVQVTISMSSSDPAAWAGFAIYAGESVNDDPGMAHSFSNNGLEIAALNGGWDKNGPDGTTGLTYVGNGHSTTTQSGTATGTWTLGPGLYSVVFGNAADSSDLPPDIDYDFSIVTTIPEPSTALLAALASGLLVLRRRRSH</sequence>
<reference evidence="2 3" key="1">
    <citation type="submission" date="2022-10" db="EMBL/GenBank/DDBJ databases">
        <title>Luteolibacter flavescens strain MCCC 1K03193, whole genome shotgun sequencing project.</title>
        <authorList>
            <person name="Zhao G."/>
            <person name="Shen L."/>
        </authorList>
    </citation>
    <scope>NUCLEOTIDE SEQUENCE [LARGE SCALE GENOMIC DNA]</scope>
    <source>
        <strain evidence="2 3">MCCC 1K03193</strain>
    </source>
</reference>
<dbReference type="NCBIfam" id="TIGR02595">
    <property type="entry name" value="PEP_CTERM"/>
    <property type="match status" value="1"/>
</dbReference>
<accession>A0ABT3FRB9</accession>
<organism evidence="2 3">
    <name type="scientific">Luteolibacter flavescens</name>
    <dbReference type="NCBI Taxonomy" id="1859460"/>
    <lineage>
        <taxon>Bacteria</taxon>
        <taxon>Pseudomonadati</taxon>
        <taxon>Verrucomicrobiota</taxon>
        <taxon>Verrucomicrobiia</taxon>
        <taxon>Verrucomicrobiales</taxon>
        <taxon>Verrucomicrobiaceae</taxon>
        <taxon>Luteolibacter</taxon>
    </lineage>
</organism>
<dbReference type="Proteomes" id="UP001207930">
    <property type="component" value="Unassembled WGS sequence"/>
</dbReference>
<feature type="signal peptide" evidence="1">
    <location>
        <begin position="1"/>
        <end position="19"/>
    </location>
</feature>
<proteinExistence type="predicted"/>
<keyword evidence="1" id="KW-0732">Signal</keyword>
<protein>
    <submittedName>
        <fullName evidence="2">PEP-CTERM sorting domain-containing protein</fullName>
    </submittedName>
</protein>
<keyword evidence="3" id="KW-1185">Reference proteome</keyword>
<evidence type="ECO:0000313" key="2">
    <source>
        <dbReference type="EMBL" id="MCW1886118.1"/>
    </source>
</evidence>
<comment type="caution">
    <text evidence="2">The sequence shown here is derived from an EMBL/GenBank/DDBJ whole genome shotgun (WGS) entry which is preliminary data.</text>
</comment>
<dbReference type="EMBL" id="JAPDDS010000008">
    <property type="protein sequence ID" value="MCW1886118.1"/>
    <property type="molecule type" value="Genomic_DNA"/>
</dbReference>
<name>A0ABT3FRB9_9BACT</name>
<dbReference type="RefSeq" id="WP_264502072.1">
    <property type="nucleotide sequence ID" value="NZ_JAPDDS010000008.1"/>
</dbReference>
<gene>
    <name evidence="2" type="ORF">OKA04_15370</name>
</gene>
<dbReference type="InterPro" id="IPR013424">
    <property type="entry name" value="Ice-binding_C"/>
</dbReference>
<feature type="chain" id="PRO_5045839580" evidence="1">
    <location>
        <begin position="20"/>
        <end position="227"/>
    </location>
</feature>
<evidence type="ECO:0000256" key="1">
    <source>
        <dbReference type="SAM" id="SignalP"/>
    </source>
</evidence>
<evidence type="ECO:0000313" key="3">
    <source>
        <dbReference type="Proteomes" id="UP001207930"/>
    </source>
</evidence>